<evidence type="ECO:0000256" key="1">
    <source>
        <dbReference type="ARBA" id="ARBA00004123"/>
    </source>
</evidence>
<dbReference type="InterPro" id="IPR034772">
    <property type="entry name" value="CPSF6/7"/>
</dbReference>
<dbReference type="InterPro" id="IPR012677">
    <property type="entry name" value="Nucleotide-bd_a/b_plait_sf"/>
</dbReference>
<dbReference type="Pfam" id="PF25524">
    <property type="entry name" value="RSLD_CPSF6"/>
    <property type="match status" value="1"/>
</dbReference>
<reference evidence="7" key="1">
    <citation type="submission" date="2022-11" db="UniProtKB">
        <authorList>
            <consortium name="WormBaseParasite"/>
        </authorList>
    </citation>
    <scope>IDENTIFICATION</scope>
</reference>
<feature type="region of interest" description="Disordered" evidence="4">
    <location>
        <begin position="282"/>
        <end position="307"/>
    </location>
</feature>
<dbReference type="Proteomes" id="UP000887540">
    <property type="component" value="Unplaced"/>
</dbReference>
<proteinExistence type="predicted"/>
<keyword evidence="2" id="KW-0507">mRNA processing</keyword>
<dbReference type="PANTHER" id="PTHR23204">
    <property type="entry name" value="CLEAVAGE AND POLYADENYLATION SPECIFIC FACTOR"/>
    <property type="match status" value="1"/>
</dbReference>
<accession>A0A914EBC5</accession>
<keyword evidence="3" id="KW-0539">Nucleus</keyword>
<sequence length="459" mass="50535">MADILDTSLNEDEYHPDEFDEREILGDDDNGDIKKDDEEDLYDDAMAPSSVNNKRESTSEAPSFKTNGTATQVRQESSSKRYCCYSLIQSCGADDLVDIKFYENRNNGQSKGYALAVFMSEASVKIVMEKLPSKQLYGQHLVVLPYTKQSLAKFEEATKRAEQQKDGKKDDKVSMVNIGTFRIGTGLAPTNVPPPMNIPGLPMGHHTNQPPPNMIASGIPGGLQGLLGAVQSGPPGVPVVNLTQRPMISTIQPIMQRPPVNLSAPPPSIPPTSVVMSRPPPGFPSMSVAPPSMHGPPPTQQHMRQPQMPTGAPNFPPGAHINPNVYPNFSQGFGGEQLSEVEFEEIMNRNRTVSSSAISRAVSDAAAGDYASAIETLVTAISLIRQSRVANDDRCKVLITSLQDTLHGIESKSYSSRKHRSGRDRSRSPSDRKRRRRSRSRSRSRERYEYSPSPSRRRY</sequence>
<feature type="compositionally biased region" description="Basic residues" evidence="4">
    <location>
        <begin position="432"/>
        <end position="442"/>
    </location>
</feature>
<organism evidence="6 7">
    <name type="scientific">Acrobeloides nanus</name>
    <dbReference type="NCBI Taxonomy" id="290746"/>
    <lineage>
        <taxon>Eukaryota</taxon>
        <taxon>Metazoa</taxon>
        <taxon>Ecdysozoa</taxon>
        <taxon>Nematoda</taxon>
        <taxon>Chromadorea</taxon>
        <taxon>Rhabditida</taxon>
        <taxon>Tylenchina</taxon>
        <taxon>Cephalobomorpha</taxon>
        <taxon>Cephaloboidea</taxon>
        <taxon>Cephalobidae</taxon>
        <taxon>Acrobeloides</taxon>
    </lineage>
</organism>
<protein>
    <submittedName>
        <fullName evidence="7">RRM domain-containing protein</fullName>
    </submittedName>
</protein>
<dbReference type="WBParaSite" id="ACRNAN_scaffold704.g7200.t1">
    <property type="protein sequence ID" value="ACRNAN_scaffold704.g7200.t1"/>
    <property type="gene ID" value="ACRNAN_scaffold704.g7200"/>
</dbReference>
<dbReference type="InterPro" id="IPR057951">
    <property type="entry name" value="CPSF6/7_RSLD_N"/>
</dbReference>
<evidence type="ECO:0000256" key="2">
    <source>
        <dbReference type="ARBA" id="ARBA00022664"/>
    </source>
</evidence>
<evidence type="ECO:0000259" key="5">
    <source>
        <dbReference type="Pfam" id="PF25524"/>
    </source>
</evidence>
<dbReference type="GO" id="GO:0006397">
    <property type="term" value="P:mRNA processing"/>
    <property type="evidence" value="ECO:0007669"/>
    <property type="project" value="UniProtKB-KW"/>
</dbReference>
<feature type="region of interest" description="Disordered" evidence="4">
    <location>
        <begin position="410"/>
        <end position="459"/>
    </location>
</feature>
<feature type="region of interest" description="Disordered" evidence="4">
    <location>
        <begin position="1"/>
        <end position="72"/>
    </location>
</feature>
<name>A0A914EBC5_9BILA</name>
<dbReference type="GO" id="GO:0003676">
    <property type="term" value="F:nucleic acid binding"/>
    <property type="evidence" value="ECO:0007669"/>
    <property type="project" value="InterPro"/>
</dbReference>
<feature type="domain" description="CPSF6/7 RSLD" evidence="5">
    <location>
        <begin position="342"/>
        <end position="436"/>
    </location>
</feature>
<keyword evidence="6" id="KW-1185">Reference proteome</keyword>
<dbReference type="GO" id="GO:0005634">
    <property type="term" value="C:nucleus"/>
    <property type="evidence" value="ECO:0007669"/>
    <property type="project" value="UniProtKB-SubCell"/>
</dbReference>
<evidence type="ECO:0000313" key="6">
    <source>
        <dbReference type="Proteomes" id="UP000887540"/>
    </source>
</evidence>
<dbReference type="AlphaFoldDB" id="A0A914EBC5"/>
<feature type="compositionally biased region" description="Low complexity" evidence="4">
    <location>
        <begin position="450"/>
        <end position="459"/>
    </location>
</feature>
<evidence type="ECO:0000256" key="3">
    <source>
        <dbReference type="ARBA" id="ARBA00023242"/>
    </source>
</evidence>
<evidence type="ECO:0000256" key="4">
    <source>
        <dbReference type="SAM" id="MobiDB-lite"/>
    </source>
</evidence>
<dbReference type="Gene3D" id="3.30.70.330">
    <property type="match status" value="1"/>
</dbReference>
<feature type="compositionally biased region" description="Polar residues" evidence="4">
    <location>
        <begin position="59"/>
        <end position="72"/>
    </location>
</feature>
<evidence type="ECO:0000313" key="7">
    <source>
        <dbReference type="WBParaSite" id="ACRNAN_scaffold704.g7200.t1"/>
    </source>
</evidence>
<dbReference type="InterPro" id="IPR035979">
    <property type="entry name" value="RBD_domain_sf"/>
</dbReference>
<dbReference type="SUPFAM" id="SSF54928">
    <property type="entry name" value="RNA-binding domain, RBD"/>
    <property type="match status" value="1"/>
</dbReference>
<comment type="subcellular location">
    <subcellularLocation>
        <location evidence="1">Nucleus</location>
    </subcellularLocation>
</comment>
<feature type="compositionally biased region" description="Basic and acidic residues" evidence="4">
    <location>
        <begin position="12"/>
        <end position="36"/>
    </location>
</feature>